<dbReference type="AlphaFoldDB" id="A0A9Q1CT84"/>
<reference evidence="2" key="1">
    <citation type="submission" date="2021-10" db="EMBL/GenBank/DDBJ databases">
        <title>Tropical sea cucumber genome reveals ecological adaptation and Cuvierian tubules defense mechanism.</title>
        <authorList>
            <person name="Chen T."/>
        </authorList>
    </citation>
    <scope>NUCLEOTIDE SEQUENCE</scope>
    <source>
        <strain evidence="2">Nanhai2018</strain>
        <tissue evidence="2">Muscle</tissue>
    </source>
</reference>
<dbReference type="EMBL" id="JAIZAY010000001">
    <property type="protein sequence ID" value="KAJ8051172.1"/>
    <property type="molecule type" value="Genomic_DNA"/>
</dbReference>
<name>A0A9Q1CT84_HOLLE</name>
<proteinExistence type="predicted"/>
<protein>
    <submittedName>
        <fullName evidence="2">Uncharacterized protein</fullName>
    </submittedName>
</protein>
<sequence length="261" mass="28912">MEGDSADKPRRLINIRLADPFRALDRKCPQLTVPVILDGDFSSPIDYRAYIDGRIRRAEINVDEEYIKVQPGASSFQVHISIKNRGENRDDITIFLKIIPKYPISHPANTEIRLENGCTVDVSTLMAQKPSSLTDVSEIVTQLSTDDNFILPGHATKPSRTTDKSPSLELLSTFFPTLFTDPTTNSQTSMRAEPSVTHELRSTSEHVSFPDLIPTEQSTSFPLSKQPIEHSTSSDSTLHQEPIATSESATPVIKSSSGVYI</sequence>
<evidence type="ECO:0000313" key="3">
    <source>
        <dbReference type="Proteomes" id="UP001152320"/>
    </source>
</evidence>
<dbReference type="Proteomes" id="UP001152320">
    <property type="component" value="Chromosome 1"/>
</dbReference>
<comment type="caution">
    <text evidence="2">The sequence shown here is derived from an EMBL/GenBank/DDBJ whole genome shotgun (WGS) entry which is preliminary data.</text>
</comment>
<feature type="compositionally biased region" description="Polar residues" evidence="1">
    <location>
        <begin position="215"/>
        <end position="250"/>
    </location>
</feature>
<evidence type="ECO:0000313" key="2">
    <source>
        <dbReference type="EMBL" id="KAJ8051172.1"/>
    </source>
</evidence>
<organism evidence="2 3">
    <name type="scientific">Holothuria leucospilota</name>
    <name type="common">Black long sea cucumber</name>
    <name type="synonym">Mertensiothuria leucospilota</name>
    <dbReference type="NCBI Taxonomy" id="206669"/>
    <lineage>
        <taxon>Eukaryota</taxon>
        <taxon>Metazoa</taxon>
        <taxon>Echinodermata</taxon>
        <taxon>Eleutherozoa</taxon>
        <taxon>Echinozoa</taxon>
        <taxon>Holothuroidea</taxon>
        <taxon>Aspidochirotacea</taxon>
        <taxon>Aspidochirotida</taxon>
        <taxon>Holothuriidae</taxon>
        <taxon>Holothuria</taxon>
    </lineage>
</organism>
<evidence type="ECO:0000256" key="1">
    <source>
        <dbReference type="SAM" id="MobiDB-lite"/>
    </source>
</evidence>
<accession>A0A9Q1CT84</accession>
<keyword evidence="3" id="KW-1185">Reference proteome</keyword>
<gene>
    <name evidence="2" type="ORF">HOLleu_04637</name>
</gene>
<feature type="region of interest" description="Disordered" evidence="1">
    <location>
        <begin position="182"/>
        <end position="250"/>
    </location>
</feature>